<dbReference type="InterPro" id="IPR029043">
    <property type="entry name" value="GcvT/YgfZ_C"/>
</dbReference>
<gene>
    <name evidence="8" type="ORF">SMD27_13800</name>
</gene>
<dbReference type="Pfam" id="PF01571">
    <property type="entry name" value="GCV_T"/>
    <property type="match status" value="1"/>
</dbReference>
<feature type="domain" description="FAD dependent oxidoreductase" evidence="4">
    <location>
        <begin position="14"/>
        <end position="373"/>
    </location>
</feature>
<keyword evidence="3" id="KW-0472">Membrane</keyword>
<dbReference type="SUPFAM" id="SSF51905">
    <property type="entry name" value="FAD/NAD(P)-binding domain"/>
    <property type="match status" value="1"/>
</dbReference>
<dbReference type="Pfam" id="PF16350">
    <property type="entry name" value="FAO_M"/>
    <property type="match status" value="1"/>
</dbReference>
<dbReference type="InterPro" id="IPR006222">
    <property type="entry name" value="GCVT_N"/>
</dbReference>
<dbReference type="Pfam" id="PF08669">
    <property type="entry name" value="GCV_T_C"/>
    <property type="match status" value="1"/>
</dbReference>
<comment type="similarity">
    <text evidence="1">Belongs to the GcvT family.</text>
</comment>
<dbReference type="InterPro" id="IPR006076">
    <property type="entry name" value="FAD-dep_OxRdtase"/>
</dbReference>
<dbReference type="SUPFAM" id="SSF103025">
    <property type="entry name" value="Folate-binding domain"/>
    <property type="match status" value="1"/>
</dbReference>
<protein>
    <submittedName>
        <fullName evidence="8">FAD-dependent oxidoreductase</fullName>
    </submittedName>
</protein>
<dbReference type="SUPFAM" id="SSF54373">
    <property type="entry name" value="FAD-linked reductases, C-terminal domain"/>
    <property type="match status" value="1"/>
</dbReference>
<dbReference type="RefSeq" id="WP_320508986.1">
    <property type="nucleotide sequence ID" value="NZ_JAXCLW010000003.1"/>
</dbReference>
<reference evidence="8 9" key="1">
    <citation type="journal article" date="2016" name="Antonie Van Leeuwenhoek">
        <title>Dongia soli sp. nov., isolated from soil from Dokdo, Korea.</title>
        <authorList>
            <person name="Kim D.U."/>
            <person name="Lee H."/>
            <person name="Kim H."/>
            <person name="Kim S.G."/>
            <person name="Ka J.O."/>
        </authorList>
    </citation>
    <scope>NUCLEOTIDE SEQUENCE [LARGE SCALE GENOMIC DNA]</scope>
    <source>
        <strain evidence="8 9">D78</strain>
    </source>
</reference>
<evidence type="ECO:0000256" key="3">
    <source>
        <dbReference type="SAM" id="Phobius"/>
    </source>
</evidence>
<feature type="transmembrane region" description="Helical" evidence="3">
    <location>
        <begin position="12"/>
        <end position="31"/>
    </location>
</feature>
<evidence type="ECO:0000256" key="1">
    <source>
        <dbReference type="ARBA" id="ARBA00008609"/>
    </source>
</evidence>
<evidence type="ECO:0000259" key="6">
    <source>
        <dbReference type="Pfam" id="PF08669"/>
    </source>
</evidence>
<keyword evidence="3" id="KW-1133">Transmembrane helix</keyword>
<sequence>MTSPGSSKLPKSARVVIVGGGIAGVSVAYHLTKLGWREVLLLEQGQLTCGTTWHAAGLVGQLRANRSMTRMSMYGTQLYAELERETGLATGWKKCGSITVARTADRLTQLKRSLASAKSFGLEAEFITPAEAGKLFPLMRTDDLAGAVWLPNDGKANPTDLTQSLAKGARMGGAQIVEGVKVTGVRLTSHARPQVIGVSTEQGNVDCDYIVNCAGQWAREFGQLAGVNVPLYSAEHFYLVTGKIDGVHPDLPVVRDPDGYIYFKEEVGGLVMGGFEPKAKPWDVARIPDKFEFQLLSEDWDQFEILMQNALQRTPCLESAEIKQLLNGPESFTADGNFILGEAPEVANYFVCAGFNSAGIANSGGAGRLTAEWIVDGGPSQDLWDVDIRRLAAYLGNRRFLRERTVESLGLHYAMRYPRQELQSARPLRRSPLYDRLQARGARFGSRMGWERANYFAPLDAAPARDTFGKPDWLPYMLAEQRAAREAAAIFDQSSFSKFLLQGREALSVLQKVCANQMNVAVDRMVYTAMLNERGGFESDLTVIRVAPNSFLIITGTAQTTRDFAWIESHIADAHAVLTDVTSAYGVLSLMGPRSSAILARVSPEIAAGDIFSGNQTRMIDVGPARIRAAQIAYIGGAGFELYVPSEMMATIYETLEEAGHDLGLADGGYYTIDALRVEAGRRAFGSELGPDETPLEAGLMYAVKMEKGSDFIGRAALQEQEARGTHKRLAMFTVDDSAVFPWGGEILLRDGAPVGEVSSAGYSACLGRAVVMGYVRSTAPIDTVFLAQGRYQLNIAGEIVPLTRLTRPAYPPR</sequence>
<name>A0ABU5EC37_9PROT</name>
<dbReference type="InterPro" id="IPR028896">
    <property type="entry name" value="GcvT/YgfZ/DmdA"/>
</dbReference>
<keyword evidence="2" id="KW-0560">Oxidoreductase</keyword>
<keyword evidence="3" id="KW-0812">Transmembrane</keyword>
<dbReference type="EMBL" id="JAXCLW010000003">
    <property type="protein sequence ID" value="MDY0883921.1"/>
    <property type="molecule type" value="Genomic_DNA"/>
</dbReference>
<dbReference type="SUPFAM" id="SSF101790">
    <property type="entry name" value="Aminomethyltransferase beta-barrel domain"/>
    <property type="match status" value="1"/>
</dbReference>
<dbReference type="PANTHER" id="PTHR43757:SF15">
    <property type="entry name" value="PYRUVATE DEHYDROGENASE PHOSPHATASE REGULATORY SUBUNIT, MITOCHONDRIAL-LIKE"/>
    <property type="match status" value="1"/>
</dbReference>
<dbReference type="InterPro" id="IPR027266">
    <property type="entry name" value="TrmE/GcvT-like"/>
</dbReference>
<proteinExistence type="inferred from homology"/>
<dbReference type="InterPro" id="IPR036188">
    <property type="entry name" value="FAD/NAD-bd_sf"/>
</dbReference>
<evidence type="ECO:0000313" key="9">
    <source>
        <dbReference type="Proteomes" id="UP001279642"/>
    </source>
</evidence>
<dbReference type="InterPro" id="IPR013977">
    <property type="entry name" value="GcvT_C"/>
</dbReference>
<feature type="domain" description="FAD dependent oxidoreductase central" evidence="7">
    <location>
        <begin position="376"/>
        <end position="431"/>
    </location>
</feature>
<dbReference type="InterPro" id="IPR032503">
    <property type="entry name" value="FAO_M"/>
</dbReference>
<dbReference type="Gene3D" id="3.30.1360.120">
    <property type="entry name" value="Probable tRNA modification gtpase trme, domain 1"/>
    <property type="match status" value="1"/>
</dbReference>
<evidence type="ECO:0000259" key="4">
    <source>
        <dbReference type="Pfam" id="PF01266"/>
    </source>
</evidence>
<feature type="domain" description="GCVT N-terminal" evidence="5">
    <location>
        <begin position="433"/>
        <end position="708"/>
    </location>
</feature>
<dbReference type="PANTHER" id="PTHR43757">
    <property type="entry name" value="AMINOMETHYLTRANSFERASE"/>
    <property type="match status" value="1"/>
</dbReference>
<dbReference type="Gene3D" id="3.50.50.60">
    <property type="entry name" value="FAD/NAD(P)-binding domain"/>
    <property type="match status" value="1"/>
</dbReference>
<organism evidence="8 9">
    <name type="scientific">Dongia soli</name>
    <dbReference type="NCBI Taxonomy" id="600628"/>
    <lineage>
        <taxon>Bacteria</taxon>
        <taxon>Pseudomonadati</taxon>
        <taxon>Pseudomonadota</taxon>
        <taxon>Alphaproteobacteria</taxon>
        <taxon>Rhodospirillales</taxon>
        <taxon>Dongiaceae</taxon>
        <taxon>Dongia</taxon>
    </lineage>
</organism>
<evidence type="ECO:0000259" key="5">
    <source>
        <dbReference type="Pfam" id="PF01571"/>
    </source>
</evidence>
<dbReference type="Gene3D" id="3.30.9.10">
    <property type="entry name" value="D-Amino Acid Oxidase, subunit A, domain 2"/>
    <property type="match status" value="1"/>
</dbReference>
<evidence type="ECO:0000256" key="2">
    <source>
        <dbReference type="ARBA" id="ARBA00023002"/>
    </source>
</evidence>
<evidence type="ECO:0000313" key="8">
    <source>
        <dbReference type="EMBL" id="MDY0883921.1"/>
    </source>
</evidence>
<evidence type="ECO:0000259" key="7">
    <source>
        <dbReference type="Pfam" id="PF16350"/>
    </source>
</evidence>
<dbReference type="Pfam" id="PF01266">
    <property type="entry name" value="DAO"/>
    <property type="match status" value="1"/>
</dbReference>
<comment type="caution">
    <text evidence="8">The sequence shown here is derived from an EMBL/GenBank/DDBJ whole genome shotgun (WGS) entry which is preliminary data.</text>
</comment>
<accession>A0ABU5EC37</accession>
<dbReference type="Proteomes" id="UP001279642">
    <property type="component" value="Unassembled WGS sequence"/>
</dbReference>
<feature type="domain" description="Aminomethyltransferase C-terminal" evidence="6">
    <location>
        <begin position="728"/>
        <end position="811"/>
    </location>
</feature>
<dbReference type="Gene3D" id="3.30.70.1400">
    <property type="entry name" value="Aminomethyltransferase beta-barrel domains"/>
    <property type="match status" value="1"/>
</dbReference>
<keyword evidence="9" id="KW-1185">Reference proteome</keyword>
<dbReference type="Gene3D" id="2.40.30.110">
    <property type="entry name" value="Aminomethyltransferase beta-barrel domains"/>
    <property type="match status" value="1"/>
</dbReference>